<dbReference type="PANTHER" id="PTHR46471">
    <property type="entry name" value="CHITIN DEACETYLASE"/>
    <property type="match status" value="1"/>
</dbReference>
<dbReference type="CDD" id="cd10951">
    <property type="entry name" value="CE4_ClCDA_like"/>
    <property type="match status" value="1"/>
</dbReference>
<dbReference type="SUPFAM" id="SSF88713">
    <property type="entry name" value="Glycoside hydrolase/deacetylase"/>
    <property type="match status" value="1"/>
</dbReference>
<evidence type="ECO:0000256" key="2">
    <source>
        <dbReference type="ARBA" id="ARBA00022723"/>
    </source>
</evidence>
<evidence type="ECO:0000256" key="7">
    <source>
        <dbReference type="SAM" id="MobiDB-lite"/>
    </source>
</evidence>
<dbReference type="GO" id="GO:0046872">
    <property type="term" value="F:metal ion binding"/>
    <property type="evidence" value="ECO:0007669"/>
    <property type="project" value="UniProtKB-KW"/>
</dbReference>
<feature type="region of interest" description="Disordered" evidence="7">
    <location>
        <begin position="1"/>
        <end position="64"/>
    </location>
</feature>
<dbReference type="EMBL" id="DS995704">
    <property type="protein sequence ID" value="EEQ31434.1"/>
    <property type="molecule type" value="Genomic_DNA"/>
</dbReference>
<evidence type="ECO:0000256" key="4">
    <source>
        <dbReference type="ARBA" id="ARBA00022801"/>
    </source>
</evidence>
<keyword evidence="4" id="KW-0378">Hydrolase</keyword>
<evidence type="ECO:0000256" key="3">
    <source>
        <dbReference type="ARBA" id="ARBA00022729"/>
    </source>
</evidence>
<keyword evidence="5" id="KW-0119">Carbohydrate metabolism</keyword>
<evidence type="ECO:0000256" key="5">
    <source>
        <dbReference type="ARBA" id="ARBA00023277"/>
    </source>
</evidence>
<dbReference type="GeneID" id="9224586"/>
<dbReference type="GO" id="GO:0005975">
    <property type="term" value="P:carbohydrate metabolic process"/>
    <property type="evidence" value="ECO:0007669"/>
    <property type="project" value="InterPro"/>
</dbReference>
<accession>C5FPB8</accession>
<keyword evidence="10" id="KW-1185">Reference proteome</keyword>
<gene>
    <name evidence="9" type="ORF">MCYG_04253</name>
</gene>
<evidence type="ECO:0000256" key="6">
    <source>
        <dbReference type="ARBA" id="ARBA00023285"/>
    </source>
</evidence>
<dbReference type="STRING" id="554155.C5FPB8"/>
<organism evidence="9 10">
    <name type="scientific">Arthroderma otae (strain ATCC MYA-4605 / CBS 113480)</name>
    <name type="common">Microsporum canis</name>
    <dbReference type="NCBI Taxonomy" id="554155"/>
    <lineage>
        <taxon>Eukaryota</taxon>
        <taxon>Fungi</taxon>
        <taxon>Dikarya</taxon>
        <taxon>Ascomycota</taxon>
        <taxon>Pezizomycotina</taxon>
        <taxon>Eurotiomycetes</taxon>
        <taxon>Eurotiomycetidae</taxon>
        <taxon>Onygenales</taxon>
        <taxon>Arthrodermataceae</taxon>
        <taxon>Microsporum</taxon>
    </lineage>
</organism>
<dbReference type="InterPro" id="IPR011330">
    <property type="entry name" value="Glyco_hydro/deAcase_b/a-brl"/>
</dbReference>
<sequence length="281" mass="30038">MTPVPTAVPSSEPPVTTPTAVPTDVPTDVPTTFPTMTPTADPTVAPTGTSAPTSVPTTVPPGPGNIPYGQVISNCVVNGTIAISFDDGPFDYTAPLLDLLDQYGAKGTFFVNAMNFGNIKDYADVIKRMYTSGHHLGSHTYSHADLGKLSAANVTNEMNMLDSILATIIDGNRPTYMRAPYFSYSDVALKTLGELQYHVIDASIDTKDYEHATPDGVPISLQNFKQGLNAGGSITLCHDVHQTTVELLVKQILDEVKARGLRAVTVGECLGDPQANWYRPL</sequence>
<reference evidence="10" key="1">
    <citation type="journal article" date="2012" name="MBio">
        <title>Comparative genome analysis of Trichophyton rubrum and related dermatophytes reveals candidate genes involved in infection.</title>
        <authorList>
            <person name="Martinez D.A."/>
            <person name="Oliver B.G."/>
            <person name="Graeser Y."/>
            <person name="Goldberg J.M."/>
            <person name="Li W."/>
            <person name="Martinez-Rossi N.M."/>
            <person name="Monod M."/>
            <person name="Shelest E."/>
            <person name="Barton R.C."/>
            <person name="Birch E."/>
            <person name="Brakhage A.A."/>
            <person name="Chen Z."/>
            <person name="Gurr S.J."/>
            <person name="Heiman D."/>
            <person name="Heitman J."/>
            <person name="Kosti I."/>
            <person name="Rossi A."/>
            <person name="Saif S."/>
            <person name="Samalova M."/>
            <person name="Saunders C.W."/>
            <person name="Shea T."/>
            <person name="Summerbell R.C."/>
            <person name="Xu J."/>
            <person name="Young S."/>
            <person name="Zeng Q."/>
            <person name="Birren B.W."/>
            <person name="Cuomo C.A."/>
            <person name="White T.C."/>
        </authorList>
    </citation>
    <scope>NUCLEOTIDE SEQUENCE [LARGE SCALE GENOMIC DNA]</scope>
    <source>
        <strain evidence="10">ATCC MYA-4605 / CBS 113480</strain>
    </source>
</reference>
<dbReference type="AlphaFoldDB" id="C5FPB8"/>
<evidence type="ECO:0000313" key="9">
    <source>
        <dbReference type="EMBL" id="EEQ31434.1"/>
    </source>
</evidence>
<dbReference type="OMA" id="HDSHQHT"/>
<protein>
    <submittedName>
        <fullName evidence="9">Polysaccharide deacetylase family protein</fullName>
    </submittedName>
</protein>
<feature type="domain" description="NodB homology" evidence="8">
    <location>
        <begin position="79"/>
        <end position="264"/>
    </location>
</feature>
<comment type="cofactor">
    <cofactor evidence="1">
        <name>Co(2+)</name>
        <dbReference type="ChEBI" id="CHEBI:48828"/>
    </cofactor>
</comment>
<dbReference type="GO" id="GO:0016810">
    <property type="term" value="F:hydrolase activity, acting on carbon-nitrogen (but not peptide) bonds"/>
    <property type="evidence" value="ECO:0007669"/>
    <property type="project" value="InterPro"/>
</dbReference>
<evidence type="ECO:0000259" key="8">
    <source>
        <dbReference type="PROSITE" id="PS51677"/>
    </source>
</evidence>
<keyword evidence="3" id="KW-0732">Signal</keyword>
<evidence type="ECO:0000256" key="1">
    <source>
        <dbReference type="ARBA" id="ARBA00001941"/>
    </source>
</evidence>
<name>C5FPB8_ARTOC</name>
<dbReference type="eggNOG" id="ENOG502QRIP">
    <property type="taxonomic scope" value="Eukaryota"/>
</dbReference>
<keyword evidence="2" id="KW-0479">Metal-binding</keyword>
<dbReference type="PANTHER" id="PTHR46471:SF2">
    <property type="entry name" value="CHITIN DEACETYLASE-RELATED"/>
    <property type="match status" value="1"/>
</dbReference>
<dbReference type="RefSeq" id="XP_002846516.1">
    <property type="nucleotide sequence ID" value="XM_002846470.1"/>
</dbReference>
<feature type="compositionally biased region" description="Low complexity" evidence="7">
    <location>
        <begin position="17"/>
        <end position="57"/>
    </location>
</feature>
<dbReference type="OrthoDB" id="2125469at2759"/>
<feature type="compositionally biased region" description="Low complexity" evidence="7">
    <location>
        <begin position="1"/>
        <end position="10"/>
    </location>
</feature>
<dbReference type="Proteomes" id="UP000002035">
    <property type="component" value="Unassembled WGS sequence"/>
</dbReference>
<dbReference type="HOGENOM" id="CLU_021264_11_1_1"/>
<dbReference type="Pfam" id="PF01522">
    <property type="entry name" value="Polysacc_deac_1"/>
    <property type="match status" value="1"/>
</dbReference>
<evidence type="ECO:0000313" key="10">
    <source>
        <dbReference type="Proteomes" id="UP000002035"/>
    </source>
</evidence>
<keyword evidence="6" id="KW-0170">Cobalt</keyword>
<dbReference type="Gene3D" id="3.20.20.370">
    <property type="entry name" value="Glycoside hydrolase/deacetylase"/>
    <property type="match status" value="1"/>
</dbReference>
<dbReference type="VEuPathDB" id="FungiDB:MCYG_04253"/>
<proteinExistence type="predicted"/>
<dbReference type="InterPro" id="IPR002509">
    <property type="entry name" value="NODB_dom"/>
</dbReference>
<dbReference type="PROSITE" id="PS51677">
    <property type="entry name" value="NODB"/>
    <property type="match status" value="1"/>
</dbReference>